<feature type="region of interest" description="Disordered" evidence="4">
    <location>
        <begin position="602"/>
        <end position="654"/>
    </location>
</feature>
<comment type="subcellular location">
    <subcellularLocation>
        <location evidence="1">Membrane</location>
    </subcellularLocation>
</comment>
<dbReference type="InterPro" id="IPR051310">
    <property type="entry name" value="MCP_chemotaxis"/>
</dbReference>
<dbReference type="PANTHER" id="PTHR43531:SF11">
    <property type="entry name" value="METHYL-ACCEPTING CHEMOTAXIS PROTEIN 3"/>
    <property type="match status" value="1"/>
</dbReference>
<keyword evidence="2" id="KW-0145">Chemotaxis</keyword>
<evidence type="ECO:0000256" key="1">
    <source>
        <dbReference type="ARBA" id="ARBA00004370"/>
    </source>
</evidence>
<dbReference type="Pfam" id="PF00015">
    <property type="entry name" value="MCPsignal"/>
    <property type="match status" value="1"/>
</dbReference>
<comment type="similarity">
    <text evidence="3">Belongs to the methyl-accepting chemotaxis (MCP) protein family.</text>
</comment>
<dbReference type="OrthoDB" id="9806477at2"/>
<dbReference type="PANTHER" id="PTHR43531">
    <property type="entry name" value="PROTEIN ICFG"/>
    <property type="match status" value="1"/>
</dbReference>
<dbReference type="AlphaFoldDB" id="A0A1W6LBT1"/>
<gene>
    <name evidence="6" type="ORF">A4W93_18305</name>
</gene>
<dbReference type="Gene3D" id="6.10.340.10">
    <property type="match status" value="1"/>
</dbReference>
<feature type="compositionally biased region" description="Polar residues" evidence="4">
    <location>
        <begin position="629"/>
        <end position="638"/>
    </location>
</feature>
<dbReference type="InterPro" id="IPR004089">
    <property type="entry name" value="MCPsignal_dom"/>
</dbReference>
<organism evidence="6 7">
    <name type="scientific">Piscinibacter gummiphilus</name>
    <dbReference type="NCBI Taxonomy" id="946333"/>
    <lineage>
        <taxon>Bacteria</taxon>
        <taxon>Pseudomonadati</taxon>
        <taxon>Pseudomonadota</taxon>
        <taxon>Betaproteobacteria</taxon>
        <taxon>Burkholderiales</taxon>
        <taxon>Sphaerotilaceae</taxon>
        <taxon>Piscinibacter</taxon>
    </lineage>
</organism>
<evidence type="ECO:0000256" key="4">
    <source>
        <dbReference type="SAM" id="MobiDB-lite"/>
    </source>
</evidence>
<dbReference type="Gene3D" id="1.10.287.950">
    <property type="entry name" value="Methyl-accepting chemotaxis protein"/>
    <property type="match status" value="1"/>
</dbReference>
<keyword evidence="7" id="KW-1185">Reference proteome</keyword>
<dbReference type="Pfam" id="PF12729">
    <property type="entry name" value="4HB_MCP_1"/>
    <property type="match status" value="1"/>
</dbReference>
<dbReference type="Proteomes" id="UP000193427">
    <property type="component" value="Chromosome"/>
</dbReference>
<feature type="region of interest" description="Disordered" evidence="4">
    <location>
        <begin position="558"/>
        <end position="583"/>
    </location>
</feature>
<evidence type="ECO:0000256" key="3">
    <source>
        <dbReference type="ARBA" id="ARBA00029447"/>
    </source>
</evidence>
<proteinExistence type="inferred from homology"/>
<evidence type="ECO:0000313" key="7">
    <source>
        <dbReference type="Proteomes" id="UP000193427"/>
    </source>
</evidence>
<dbReference type="EMBL" id="CP015118">
    <property type="protein sequence ID" value="ARN21690.1"/>
    <property type="molecule type" value="Genomic_DNA"/>
</dbReference>
<keyword evidence="5" id="KW-1133">Transmembrane helix</keyword>
<evidence type="ECO:0000256" key="2">
    <source>
        <dbReference type="ARBA" id="ARBA00022500"/>
    </source>
</evidence>
<reference evidence="6 7" key="1">
    <citation type="submission" date="2016-04" db="EMBL/GenBank/DDBJ databases">
        <title>Complete genome sequence of natural rubber-degrading, novel Gram-negative bacterium, Rhizobacter gummiphilus strain NS21.</title>
        <authorList>
            <person name="Tabata M."/>
            <person name="Kasai D."/>
            <person name="Fukuda M."/>
        </authorList>
    </citation>
    <scope>NUCLEOTIDE SEQUENCE [LARGE SCALE GENOMIC DNA]</scope>
    <source>
        <strain evidence="6 7">NS21</strain>
    </source>
</reference>
<keyword evidence="5" id="KW-0472">Membrane</keyword>
<dbReference type="RefSeq" id="WP_085751985.1">
    <property type="nucleotide sequence ID" value="NZ_BSPR01000011.1"/>
</dbReference>
<evidence type="ECO:0000313" key="6">
    <source>
        <dbReference type="EMBL" id="ARN21690.1"/>
    </source>
</evidence>
<dbReference type="CDD" id="cd11386">
    <property type="entry name" value="MCP_signal"/>
    <property type="match status" value="1"/>
</dbReference>
<dbReference type="PROSITE" id="PS50111">
    <property type="entry name" value="CHEMOTAXIS_TRANSDUC_2"/>
    <property type="match status" value="1"/>
</dbReference>
<protein>
    <submittedName>
        <fullName evidence="6">Uncharacterized protein</fullName>
    </submittedName>
</protein>
<dbReference type="GO" id="GO:0004888">
    <property type="term" value="F:transmembrane signaling receptor activity"/>
    <property type="evidence" value="ECO:0007669"/>
    <property type="project" value="TreeGrafter"/>
</dbReference>
<feature type="compositionally biased region" description="Polar residues" evidence="4">
    <location>
        <begin position="606"/>
        <end position="615"/>
    </location>
</feature>
<evidence type="ECO:0000256" key="5">
    <source>
        <dbReference type="SAM" id="Phobius"/>
    </source>
</evidence>
<dbReference type="PROSITE" id="PS50885">
    <property type="entry name" value="HAMP"/>
    <property type="match status" value="1"/>
</dbReference>
<dbReference type="FunFam" id="1.10.287.950:FF:000001">
    <property type="entry name" value="Methyl-accepting chemotaxis sensory transducer"/>
    <property type="match status" value="1"/>
</dbReference>
<feature type="compositionally biased region" description="Low complexity" evidence="4">
    <location>
        <begin position="565"/>
        <end position="580"/>
    </location>
</feature>
<dbReference type="GO" id="GO:0006935">
    <property type="term" value="P:chemotaxis"/>
    <property type="evidence" value="ECO:0007669"/>
    <property type="project" value="UniProtKB-KW"/>
</dbReference>
<dbReference type="GO" id="GO:0005886">
    <property type="term" value="C:plasma membrane"/>
    <property type="evidence" value="ECO:0007669"/>
    <property type="project" value="TreeGrafter"/>
</dbReference>
<dbReference type="STRING" id="946333.A4W93_18305"/>
<sequence length="654" mass="68579">MNWFLRLKLAHKLLLTFLICSAITAAVGGYAMLKMSHLGDMLQDTYANNILPMQDVSEASARLTAHSRAYVRLPATKDADDAKDAVKRAAVHMEKFHAAMKSYRATSLSETEAALVKELDAQLPTYLALNDKVAQLSIDGKYDAAADLSNGDARKAINGLEKTMNGIIDELTAQAKATNENGAKSVAEARWLMAAVIAASVLLAVALGLIVTRIIGRQLGGEPDYAAALLHKVADGDLSSDVVIRNGDTTSMLYAVKQMVGRLQQVIAGQREVVAAANRGNFEARMDVTGLQGFQKEMGDGLNALVSTTGASVDDVVRVMGAVSEGDLTRTIDNDYEGAFGQMKEFVNNTVAKLSQVVTEVNSGAEALAGASEEVSATAQSLSQAASEQAAGVEETSASIEQMTASISQNTENAKVTDGMATKAASEATEGGEAVKATVAAMKQIAQKIGIIDDIAYQTNLLALNAAIEAARAGEHGKGFAVVAAEVRKLAERSQVAAQEIGTVAGSSVELAERAGKLLDQIVPNIKKTSDLVQEITAASEEQSSGVSQINAAVNQLSQTTQQNASSSEELAATSEEMSSQAEQLQQTMSFFKLGHSAAPSIAPRATTSRASQRSVIAPPSKVHAKKASPSNNGTNGFALNPGAALDESQFARF</sequence>
<keyword evidence="5" id="KW-0812">Transmembrane</keyword>
<dbReference type="InterPro" id="IPR003660">
    <property type="entry name" value="HAMP_dom"/>
</dbReference>
<dbReference type="SMART" id="SM00283">
    <property type="entry name" value="MA"/>
    <property type="match status" value="1"/>
</dbReference>
<accession>A0A1W6LBT1</accession>
<dbReference type="Pfam" id="PF18947">
    <property type="entry name" value="HAMP_2"/>
    <property type="match status" value="1"/>
</dbReference>
<dbReference type="KEGG" id="rgu:A4W93_18305"/>
<dbReference type="SMART" id="SM00304">
    <property type="entry name" value="HAMP"/>
    <property type="match status" value="2"/>
</dbReference>
<dbReference type="InterPro" id="IPR024478">
    <property type="entry name" value="HlyB_4HB_MCP"/>
</dbReference>
<dbReference type="SUPFAM" id="SSF58104">
    <property type="entry name" value="Methyl-accepting chemotaxis protein (MCP) signaling domain"/>
    <property type="match status" value="1"/>
</dbReference>
<dbReference type="GO" id="GO:0007165">
    <property type="term" value="P:signal transduction"/>
    <property type="evidence" value="ECO:0007669"/>
    <property type="project" value="InterPro"/>
</dbReference>
<feature type="transmembrane region" description="Helical" evidence="5">
    <location>
        <begin position="13"/>
        <end position="33"/>
    </location>
</feature>
<name>A0A1W6LBT1_9BURK</name>